<protein>
    <submittedName>
        <fullName evidence="2">Uncharacterized protein</fullName>
    </submittedName>
</protein>
<dbReference type="EMBL" id="CAJNOR010003742">
    <property type="protein sequence ID" value="CAF1443522.1"/>
    <property type="molecule type" value="Genomic_DNA"/>
</dbReference>
<evidence type="ECO:0000313" key="3">
    <source>
        <dbReference type="EMBL" id="CAF1443522.1"/>
    </source>
</evidence>
<feature type="region of interest" description="Disordered" evidence="1">
    <location>
        <begin position="111"/>
        <end position="147"/>
    </location>
</feature>
<accession>A0A815BKG7</accession>
<name>A0A815BKG7_ADIRI</name>
<dbReference type="Proteomes" id="UP000663828">
    <property type="component" value="Unassembled WGS sequence"/>
</dbReference>
<evidence type="ECO:0000313" key="5">
    <source>
        <dbReference type="Proteomes" id="UP000663852"/>
    </source>
</evidence>
<sequence>MLTRNRKSDDLTESNGHKLINKSHKVHHRIILVRKHCLEVQGENVASSSDDDIQTRKSSRMAAKEISSDSNENNGTLYIDENSNRSSCSFQALDNLPGVTNSSITITRKCDKATSMSASDSSSSSDDEKLTSPAESSEEDVEISTHQSYHQLVQENLRLKKKLKFYQLNYIPRPTTSSIKHVRGVRGIFDTDPSTMKRKEKKFREKFNITKSDINAWKRRGSITKTCRDLVKHLYPSRDVQRSMAISKMSKKQKNEIVEFARVIHLDQRDISDGLLRNAMGNVFSSEKHKKDKA</sequence>
<evidence type="ECO:0000313" key="4">
    <source>
        <dbReference type="Proteomes" id="UP000663828"/>
    </source>
</evidence>
<organism evidence="2 5">
    <name type="scientific">Adineta ricciae</name>
    <name type="common">Rotifer</name>
    <dbReference type="NCBI Taxonomy" id="249248"/>
    <lineage>
        <taxon>Eukaryota</taxon>
        <taxon>Metazoa</taxon>
        <taxon>Spiralia</taxon>
        <taxon>Gnathifera</taxon>
        <taxon>Rotifera</taxon>
        <taxon>Eurotatoria</taxon>
        <taxon>Bdelloidea</taxon>
        <taxon>Adinetida</taxon>
        <taxon>Adinetidae</taxon>
        <taxon>Adineta</taxon>
    </lineage>
</organism>
<evidence type="ECO:0000256" key="1">
    <source>
        <dbReference type="SAM" id="MobiDB-lite"/>
    </source>
</evidence>
<gene>
    <name evidence="2" type="ORF">EDS130_LOCUS29074</name>
    <name evidence="3" type="ORF">XAT740_LOCUS36460</name>
</gene>
<comment type="caution">
    <text evidence="2">The sequence shown here is derived from an EMBL/GenBank/DDBJ whole genome shotgun (WGS) entry which is preliminary data.</text>
</comment>
<feature type="compositionally biased region" description="Low complexity" evidence="1">
    <location>
        <begin position="115"/>
        <end position="124"/>
    </location>
</feature>
<dbReference type="AlphaFoldDB" id="A0A815BKG7"/>
<dbReference type="Proteomes" id="UP000663852">
    <property type="component" value="Unassembled WGS sequence"/>
</dbReference>
<feature type="region of interest" description="Disordered" evidence="1">
    <location>
        <begin position="43"/>
        <end position="79"/>
    </location>
</feature>
<proteinExistence type="predicted"/>
<reference evidence="2" key="1">
    <citation type="submission" date="2021-02" db="EMBL/GenBank/DDBJ databases">
        <authorList>
            <person name="Nowell W R."/>
        </authorList>
    </citation>
    <scope>NUCLEOTIDE SEQUENCE</scope>
</reference>
<keyword evidence="4" id="KW-1185">Reference proteome</keyword>
<evidence type="ECO:0000313" key="2">
    <source>
        <dbReference type="EMBL" id="CAF1271826.1"/>
    </source>
</evidence>
<dbReference type="EMBL" id="CAJNOJ010000193">
    <property type="protein sequence ID" value="CAF1271826.1"/>
    <property type="molecule type" value="Genomic_DNA"/>
</dbReference>